<dbReference type="Gene3D" id="3.20.20.210">
    <property type="match status" value="1"/>
</dbReference>
<reference evidence="2 3" key="1">
    <citation type="submission" date="2018-08" db="EMBL/GenBank/DDBJ databases">
        <title>A genome reference for cultivated species of the human gut microbiota.</title>
        <authorList>
            <person name="Zou Y."/>
            <person name="Xue W."/>
            <person name="Luo G."/>
        </authorList>
    </citation>
    <scope>NUCLEOTIDE SEQUENCE [LARGE SCALE GENOMIC DNA]</scope>
    <source>
        <strain evidence="2 3">AF19-21</strain>
    </source>
</reference>
<dbReference type="GO" id="GO:0006779">
    <property type="term" value="P:porphyrin-containing compound biosynthetic process"/>
    <property type="evidence" value="ECO:0007669"/>
    <property type="project" value="InterPro"/>
</dbReference>
<evidence type="ECO:0000313" key="3">
    <source>
        <dbReference type="Proteomes" id="UP000261111"/>
    </source>
</evidence>
<evidence type="ECO:0000259" key="1">
    <source>
        <dbReference type="Pfam" id="PF01208"/>
    </source>
</evidence>
<name>A0A3E2X1C4_9FIRM</name>
<dbReference type="InterPro" id="IPR052024">
    <property type="entry name" value="Methanogen_methyltrans"/>
</dbReference>
<dbReference type="InterPro" id="IPR000257">
    <property type="entry name" value="Uroporphyrinogen_deCOase"/>
</dbReference>
<protein>
    <recommendedName>
        <fullName evidence="1">Uroporphyrinogen decarboxylase (URO-D) domain-containing protein</fullName>
    </recommendedName>
</protein>
<dbReference type="GeneID" id="93335717"/>
<accession>A0A3E2X1C4</accession>
<dbReference type="GO" id="GO:0004853">
    <property type="term" value="F:uroporphyrinogen decarboxylase activity"/>
    <property type="evidence" value="ECO:0007669"/>
    <property type="project" value="InterPro"/>
</dbReference>
<dbReference type="Pfam" id="PF01208">
    <property type="entry name" value="URO-D"/>
    <property type="match status" value="1"/>
</dbReference>
<dbReference type="EMBL" id="QVIA01000002">
    <property type="protein sequence ID" value="RGC35078.1"/>
    <property type="molecule type" value="Genomic_DNA"/>
</dbReference>
<dbReference type="SUPFAM" id="SSF51726">
    <property type="entry name" value="UROD/MetE-like"/>
    <property type="match status" value="1"/>
</dbReference>
<dbReference type="PANTHER" id="PTHR47099:SF1">
    <property type="entry name" value="METHYLCOBAMIDE:COM METHYLTRANSFERASE MTBA"/>
    <property type="match status" value="1"/>
</dbReference>
<proteinExistence type="predicted"/>
<feature type="domain" description="Uroporphyrinogen decarboxylase (URO-D)" evidence="1">
    <location>
        <begin position="70"/>
        <end position="186"/>
    </location>
</feature>
<sequence>MRGKELLQVIWNLGKAERPALILEETEDAPLQIAGNADDMERCYQIAIHRYNTTLQGRDDNYNSLVTGIGTHIIPCALGGKERVFQDGHKYLENPIIYSVDDVDNIKKPNILDGLLGKQIRLIEYFANKTNGKIPIRVGDIQNPLGLAEMIWETNDFYISLYEHPGKVHQLLELLCETVIEYIDAMKAVCDNLCPLTWPLIWAPKEKGIYIADDTMSMVSPEMYEEFGVKYNNIISREFGGLMLHSCTMNERYFGKIIKNESLRSVNFASQYSSDMSSIYDYFGGKAVILPHYQHGDNPQIGTEIEFLEKIKTCWKPEYPTIIYISSNLQGGRQDAVLTAYNRLFGKIEQ</sequence>
<dbReference type="PANTHER" id="PTHR47099">
    <property type="entry name" value="METHYLCOBAMIDE:COM METHYLTRANSFERASE MTBA"/>
    <property type="match status" value="1"/>
</dbReference>
<dbReference type="RefSeq" id="WP_025656049.1">
    <property type="nucleotide sequence ID" value="NZ_QVIA01000002.1"/>
</dbReference>
<dbReference type="InterPro" id="IPR038071">
    <property type="entry name" value="UROD/MetE-like_sf"/>
</dbReference>
<dbReference type="AlphaFoldDB" id="A0A3E2X1C4"/>
<comment type="caution">
    <text evidence="2">The sequence shown here is derived from an EMBL/GenBank/DDBJ whole genome shotgun (WGS) entry which is preliminary data.</text>
</comment>
<organism evidence="2 3">
    <name type="scientific">Hungatella hathewayi</name>
    <dbReference type="NCBI Taxonomy" id="154046"/>
    <lineage>
        <taxon>Bacteria</taxon>
        <taxon>Bacillati</taxon>
        <taxon>Bacillota</taxon>
        <taxon>Clostridia</taxon>
        <taxon>Lachnospirales</taxon>
        <taxon>Lachnospiraceae</taxon>
        <taxon>Hungatella</taxon>
    </lineage>
</organism>
<gene>
    <name evidence="2" type="ORF">DWX41_02500</name>
</gene>
<evidence type="ECO:0000313" key="2">
    <source>
        <dbReference type="EMBL" id="RGC35078.1"/>
    </source>
</evidence>
<dbReference type="Proteomes" id="UP000261111">
    <property type="component" value="Unassembled WGS sequence"/>
</dbReference>